<dbReference type="InterPro" id="IPR045865">
    <property type="entry name" value="ACT-like_dom_sf"/>
</dbReference>
<organism evidence="3">
    <name type="scientific">freshwater metagenome</name>
    <dbReference type="NCBI Taxonomy" id="449393"/>
    <lineage>
        <taxon>unclassified sequences</taxon>
        <taxon>metagenomes</taxon>
        <taxon>ecological metagenomes</taxon>
    </lineage>
</organism>
<gene>
    <name evidence="3" type="ORF">UFOPK4061_00726</name>
</gene>
<name>A0A6J7Q105_9ZZZZ</name>
<sequence>MLPTQEAWARPGDITLRPVPGEFSVCQLPGDSPWPVPARAQSLFSVTRTAREISVVCYADEAPAGARVEPGWRCLEVVGPLDFQMVGVLAGLTRCLARAGVSVFVMSTYDTDLVLVREHDLEPAMTALTQSGYAFDPGSGTVPMRSGNSG</sequence>
<evidence type="ECO:0000313" key="3">
    <source>
        <dbReference type="EMBL" id="CAB5007924.1"/>
    </source>
</evidence>
<dbReference type="InterPro" id="IPR051719">
    <property type="entry name" value="CASTOR_mTORC1"/>
</dbReference>
<dbReference type="AlphaFoldDB" id="A0A6J7Q105"/>
<dbReference type="EMBL" id="CAFBPD010000112">
    <property type="protein sequence ID" value="CAB5007924.1"/>
    <property type="molecule type" value="Genomic_DNA"/>
</dbReference>
<feature type="domain" description="A9CJY8-like N-terminal" evidence="2">
    <location>
        <begin position="21"/>
        <end position="63"/>
    </location>
</feature>
<dbReference type="PANTHER" id="PTHR31131:SF6">
    <property type="entry name" value="CASTOR ACT DOMAIN-CONTAINING PROTEIN"/>
    <property type="match status" value="1"/>
</dbReference>
<reference evidence="3" key="1">
    <citation type="submission" date="2020-05" db="EMBL/GenBank/DDBJ databases">
        <authorList>
            <person name="Chiriac C."/>
            <person name="Salcher M."/>
            <person name="Ghai R."/>
            <person name="Kavagutti S V."/>
        </authorList>
    </citation>
    <scope>NUCLEOTIDE SEQUENCE</scope>
</reference>
<dbReference type="Pfam" id="PF21631">
    <property type="entry name" value="A9CJY8-like_N"/>
    <property type="match status" value="1"/>
</dbReference>
<feature type="domain" description="CASTOR ACT" evidence="1">
    <location>
        <begin position="68"/>
        <end position="129"/>
    </location>
</feature>
<evidence type="ECO:0000259" key="1">
    <source>
        <dbReference type="Pfam" id="PF13840"/>
    </source>
</evidence>
<accession>A0A6J7Q105</accession>
<dbReference type="Gene3D" id="3.30.2130.10">
    <property type="entry name" value="VC0802-like"/>
    <property type="match status" value="1"/>
</dbReference>
<dbReference type="SUPFAM" id="SSF55021">
    <property type="entry name" value="ACT-like"/>
    <property type="match status" value="2"/>
</dbReference>
<dbReference type="InterPro" id="IPR049447">
    <property type="entry name" value="A9CJY8-like_N"/>
</dbReference>
<protein>
    <submittedName>
        <fullName evidence="3">Unannotated protein</fullName>
    </submittedName>
</protein>
<evidence type="ECO:0000259" key="2">
    <source>
        <dbReference type="Pfam" id="PF21631"/>
    </source>
</evidence>
<dbReference type="PANTHER" id="PTHR31131">
    <property type="entry name" value="CHROMOSOME 1, WHOLE GENOME SHOTGUN SEQUENCE"/>
    <property type="match status" value="1"/>
</dbReference>
<dbReference type="InterPro" id="IPR027795">
    <property type="entry name" value="CASTOR_ACT_dom"/>
</dbReference>
<dbReference type="Pfam" id="PF13840">
    <property type="entry name" value="ACT_7"/>
    <property type="match status" value="1"/>
</dbReference>
<proteinExistence type="predicted"/>
<dbReference type="CDD" id="cd04868">
    <property type="entry name" value="ACT_AK-like"/>
    <property type="match status" value="1"/>
</dbReference>